<evidence type="ECO:0000256" key="4">
    <source>
        <dbReference type="ARBA" id="ARBA00022692"/>
    </source>
</evidence>
<feature type="domain" description="Amino acid transporter transmembrane" evidence="10">
    <location>
        <begin position="259"/>
        <end position="654"/>
    </location>
</feature>
<reference evidence="11" key="1">
    <citation type="submission" date="2023-08" db="EMBL/GenBank/DDBJ databases">
        <title>Black Yeasts Isolated from many extreme environments.</title>
        <authorList>
            <person name="Coleine C."/>
            <person name="Stajich J.E."/>
            <person name="Selbmann L."/>
        </authorList>
    </citation>
    <scope>NUCLEOTIDE SEQUENCE</scope>
    <source>
        <strain evidence="11">CCFEE 5401</strain>
    </source>
</reference>
<feature type="transmembrane region" description="Helical" evidence="9">
    <location>
        <begin position="438"/>
        <end position="459"/>
    </location>
</feature>
<evidence type="ECO:0000259" key="10">
    <source>
        <dbReference type="Pfam" id="PF01490"/>
    </source>
</evidence>
<comment type="caution">
    <text evidence="11">The sequence shown here is derived from an EMBL/GenBank/DDBJ whole genome shotgun (WGS) entry which is preliminary data.</text>
</comment>
<comment type="similarity">
    <text evidence="2">Belongs to the amino acid/polyamine transporter 2 family.</text>
</comment>
<evidence type="ECO:0000256" key="6">
    <source>
        <dbReference type="ARBA" id="ARBA00022989"/>
    </source>
</evidence>
<proteinExistence type="inferred from homology"/>
<evidence type="ECO:0000313" key="12">
    <source>
        <dbReference type="Proteomes" id="UP001310890"/>
    </source>
</evidence>
<protein>
    <recommendedName>
        <fullName evidence="10">Amino acid transporter transmembrane domain-containing protein</fullName>
    </recommendedName>
</protein>
<evidence type="ECO:0000256" key="1">
    <source>
        <dbReference type="ARBA" id="ARBA00004141"/>
    </source>
</evidence>
<feature type="transmembrane region" description="Helical" evidence="9">
    <location>
        <begin position="342"/>
        <end position="360"/>
    </location>
</feature>
<feature type="transmembrane region" description="Helical" evidence="9">
    <location>
        <begin position="393"/>
        <end position="418"/>
    </location>
</feature>
<dbReference type="GO" id="GO:0015179">
    <property type="term" value="F:L-amino acid transmembrane transporter activity"/>
    <property type="evidence" value="ECO:0007669"/>
    <property type="project" value="TreeGrafter"/>
</dbReference>
<feature type="transmembrane region" description="Helical" evidence="9">
    <location>
        <begin position="635"/>
        <end position="657"/>
    </location>
</feature>
<evidence type="ECO:0000256" key="3">
    <source>
        <dbReference type="ARBA" id="ARBA00022448"/>
    </source>
</evidence>
<dbReference type="EMBL" id="JAVRRL010000063">
    <property type="protein sequence ID" value="KAK5109518.1"/>
    <property type="molecule type" value="Genomic_DNA"/>
</dbReference>
<evidence type="ECO:0000256" key="5">
    <source>
        <dbReference type="ARBA" id="ARBA00022970"/>
    </source>
</evidence>
<comment type="subcellular location">
    <subcellularLocation>
        <location evidence="1">Membrane</location>
        <topology evidence="1">Multi-pass membrane protein</topology>
    </subcellularLocation>
</comment>
<feature type="compositionally biased region" description="Low complexity" evidence="8">
    <location>
        <begin position="153"/>
        <end position="162"/>
    </location>
</feature>
<dbReference type="InterPro" id="IPR013057">
    <property type="entry name" value="AA_transpt_TM"/>
</dbReference>
<feature type="transmembrane region" description="Helical" evidence="9">
    <location>
        <begin position="480"/>
        <end position="499"/>
    </location>
</feature>
<keyword evidence="4 9" id="KW-0812">Transmembrane</keyword>
<feature type="compositionally biased region" description="Acidic residues" evidence="8">
    <location>
        <begin position="133"/>
        <end position="152"/>
    </location>
</feature>
<evidence type="ECO:0000256" key="7">
    <source>
        <dbReference type="ARBA" id="ARBA00023136"/>
    </source>
</evidence>
<dbReference type="PANTHER" id="PTHR22950:SF692">
    <property type="entry name" value="TRANSMEMBRANE AMINO ACID TRANSPORTER FAMILY PROTEIN"/>
    <property type="match status" value="1"/>
</dbReference>
<feature type="compositionally biased region" description="Basic and acidic residues" evidence="8">
    <location>
        <begin position="19"/>
        <end position="52"/>
    </location>
</feature>
<dbReference type="Proteomes" id="UP001310890">
    <property type="component" value="Unassembled WGS sequence"/>
</dbReference>
<keyword evidence="6 9" id="KW-1133">Transmembrane helix</keyword>
<evidence type="ECO:0000256" key="9">
    <source>
        <dbReference type="SAM" id="Phobius"/>
    </source>
</evidence>
<feature type="transmembrane region" description="Helical" evidence="9">
    <location>
        <begin position="519"/>
        <end position="538"/>
    </location>
</feature>
<feature type="transmembrane region" description="Helical" evidence="9">
    <location>
        <begin position="600"/>
        <end position="623"/>
    </location>
</feature>
<feature type="region of interest" description="Disordered" evidence="8">
    <location>
        <begin position="1"/>
        <end position="63"/>
    </location>
</feature>
<dbReference type="GO" id="GO:0005774">
    <property type="term" value="C:vacuolar membrane"/>
    <property type="evidence" value="ECO:0007669"/>
    <property type="project" value="TreeGrafter"/>
</dbReference>
<keyword evidence="7 9" id="KW-0472">Membrane</keyword>
<feature type="transmembrane region" description="Helical" evidence="9">
    <location>
        <begin position="577"/>
        <end position="594"/>
    </location>
</feature>
<sequence length="662" mass="72675">MPSDRPQLPASWTNYENGSRQDSHDSGLSHTRVLFDEENIQHREQSQDEHHTGTQQEMRRRRSSMALRVEALRHAGGVNSIDNFARSWQRAAGFYEVTPVRPSFRYADDDELPAGNDATHANGQRSLLRQALQDDEQGSQQDVFEDDEDDETTPTATPSSRRSQGRETQPLIQQRHSSVHDDSIFTIEPSLASPFGGSYGTTWGSLASRVNEPSMRHAGRLFRQQQTQGIAEPDKEREPLLVKQVQEGDGNVINVVVGQSTLPQTIFNSVNVLIGVGLLALPLALKLSGWIPGLIFFAFAGASTSYTAKLLAKCADVDTSLITFADLAFVSFGPWARIGTSILFSLELIGANVALVVLFADSLDALIPGWGVTEWKVVCGIILTPLGFVPLRLLSFTSILGILSCFGIVLAILVDGLIKPNSPGSLREPAQTHLFPTNWMTLPVAFGIMMSPWGGHSVFPNIYRDMRHPYKYRRGVDITYISVFTLDVFMAVVGLIMYGDGVKDEITRNVLTTDGYPTWIGVFIVVCVAIIPLTKVPLNARPIVSTLELFMGLDARAMADTAVLTGLSGWTRGLLKITVRVLCTVIFVVLAIAIPEFETIMSLLGSVACFTICIIMPCAFHLKLFGKELSRARKWVDWSLIVVSTVLAVVSTAFNFVPAAAH</sequence>
<dbReference type="PANTHER" id="PTHR22950">
    <property type="entry name" value="AMINO ACID TRANSPORTER"/>
    <property type="match status" value="1"/>
</dbReference>
<gene>
    <name evidence="11" type="ORF">LTR62_006970</name>
</gene>
<evidence type="ECO:0000313" key="11">
    <source>
        <dbReference type="EMBL" id="KAK5109518.1"/>
    </source>
</evidence>
<dbReference type="Pfam" id="PF01490">
    <property type="entry name" value="Aa_trans"/>
    <property type="match status" value="1"/>
</dbReference>
<evidence type="ECO:0000256" key="8">
    <source>
        <dbReference type="SAM" id="MobiDB-lite"/>
    </source>
</evidence>
<accession>A0AAN7TB91</accession>
<dbReference type="AlphaFoldDB" id="A0AAN7TB91"/>
<feature type="compositionally biased region" description="Polar residues" evidence="8">
    <location>
        <begin position="166"/>
        <end position="176"/>
    </location>
</feature>
<keyword evidence="5" id="KW-0029">Amino-acid transport</keyword>
<name>A0AAN7TB91_9PEZI</name>
<keyword evidence="3" id="KW-0813">Transport</keyword>
<organism evidence="11 12">
    <name type="scientific">Meristemomyces frigidus</name>
    <dbReference type="NCBI Taxonomy" id="1508187"/>
    <lineage>
        <taxon>Eukaryota</taxon>
        <taxon>Fungi</taxon>
        <taxon>Dikarya</taxon>
        <taxon>Ascomycota</taxon>
        <taxon>Pezizomycotina</taxon>
        <taxon>Dothideomycetes</taxon>
        <taxon>Dothideomycetidae</taxon>
        <taxon>Mycosphaerellales</taxon>
        <taxon>Teratosphaeriaceae</taxon>
        <taxon>Meristemomyces</taxon>
    </lineage>
</organism>
<evidence type="ECO:0000256" key="2">
    <source>
        <dbReference type="ARBA" id="ARBA00008066"/>
    </source>
</evidence>
<feature type="region of interest" description="Disordered" evidence="8">
    <location>
        <begin position="132"/>
        <end position="180"/>
    </location>
</feature>